<evidence type="ECO:0000313" key="2">
    <source>
        <dbReference type="Proteomes" id="UP001212263"/>
    </source>
</evidence>
<dbReference type="AlphaFoldDB" id="A0AAW6FNY8"/>
<sequence>MKYSFDPKDVVAVDMLGNNYIQLLEENQNKGIHQLIGNAVYVCTNTIEMHEIAKKIFDGEPVDMNENETELFKDSIMDSTWHVFIKNAIISAIKNK</sequence>
<dbReference type="RefSeq" id="WP_195203682.1">
    <property type="nucleotide sequence ID" value="NZ_JADMUD010000015.1"/>
</dbReference>
<dbReference type="EMBL" id="JAQMRD010000034">
    <property type="protein sequence ID" value="MDB9224897.1"/>
    <property type="molecule type" value="Genomic_DNA"/>
</dbReference>
<reference evidence="1" key="1">
    <citation type="submission" date="2023-01" db="EMBL/GenBank/DDBJ databases">
        <title>Human gut microbiome strain richness.</title>
        <authorList>
            <person name="Chen-Liaw A."/>
        </authorList>
    </citation>
    <scope>NUCLEOTIDE SEQUENCE</scope>
    <source>
        <strain evidence="1">RTP21484st1_B7_RTP21484_190118</strain>
    </source>
</reference>
<dbReference type="Proteomes" id="UP001212263">
    <property type="component" value="Unassembled WGS sequence"/>
</dbReference>
<evidence type="ECO:0000313" key="1">
    <source>
        <dbReference type="EMBL" id="MDB9224897.1"/>
    </source>
</evidence>
<proteinExistence type="predicted"/>
<protein>
    <submittedName>
        <fullName evidence="1">Uncharacterized protein</fullName>
    </submittedName>
</protein>
<accession>A0AAW6FNY8</accession>
<name>A0AAW6FNY8_9BACT</name>
<gene>
    <name evidence="1" type="ORF">PN645_18135</name>
</gene>
<organism evidence="1 2">
    <name type="scientific">Odoribacter splanchnicus</name>
    <dbReference type="NCBI Taxonomy" id="28118"/>
    <lineage>
        <taxon>Bacteria</taxon>
        <taxon>Pseudomonadati</taxon>
        <taxon>Bacteroidota</taxon>
        <taxon>Bacteroidia</taxon>
        <taxon>Bacteroidales</taxon>
        <taxon>Odoribacteraceae</taxon>
        <taxon>Odoribacter</taxon>
    </lineage>
</organism>
<comment type="caution">
    <text evidence="1">The sequence shown here is derived from an EMBL/GenBank/DDBJ whole genome shotgun (WGS) entry which is preliminary data.</text>
</comment>